<evidence type="ECO:0000313" key="2">
    <source>
        <dbReference type="Proteomes" id="UP000800041"/>
    </source>
</evidence>
<dbReference type="OrthoDB" id="3599542at2759"/>
<proteinExistence type="predicted"/>
<reference evidence="1" key="1">
    <citation type="journal article" date="2020" name="Stud. Mycol.">
        <title>101 Dothideomycetes genomes: a test case for predicting lifestyles and emergence of pathogens.</title>
        <authorList>
            <person name="Haridas S."/>
            <person name="Albert R."/>
            <person name="Binder M."/>
            <person name="Bloem J."/>
            <person name="Labutti K."/>
            <person name="Salamov A."/>
            <person name="Andreopoulos B."/>
            <person name="Baker S."/>
            <person name="Barry K."/>
            <person name="Bills G."/>
            <person name="Bluhm B."/>
            <person name="Cannon C."/>
            <person name="Castanera R."/>
            <person name="Culley D."/>
            <person name="Daum C."/>
            <person name="Ezra D."/>
            <person name="Gonzalez J."/>
            <person name="Henrissat B."/>
            <person name="Kuo A."/>
            <person name="Liang C."/>
            <person name="Lipzen A."/>
            <person name="Lutzoni F."/>
            <person name="Magnuson J."/>
            <person name="Mondo S."/>
            <person name="Nolan M."/>
            <person name="Ohm R."/>
            <person name="Pangilinan J."/>
            <person name="Park H.-J."/>
            <person name="Ramirez L."/>
            <person name="Alfaro M."/>
            <person name="Sun H."/>
            <person name="Tritt A."/>
            <person name="Yoshinaga Y."/>
            <person name="Zwiers L.-H."/>
            <person name="Turgeon B."/>
            <person name="Goodwin S."/>
            <person name="Spatafora J."/>
            <person name="Crous P."/>
            <person name="Grigoriev I."/>
        </authorList>
    </citation>
    <scope>NUCLEOTIDE SEQUENCE</scope>
    <source>
        <strain evidence="1">CBS 113979</strain>
    </source>
</reference>
<dbReference type="EMBL" id="ML977154">
    <property type="protein sequence ID" value="KAF1987142.1"/>
    <property type="molecule type" value="Genomic_DNA"/>
</dbReference>
<protein>
    <submittedName>
        <fullName evidence="1">Uncharacterized protein</fullName>
    </submittedName>
</protein>
<gene>
    <name evidence="1" type="ORF">K402DRAFT_463234</name>
</gene>
<dbReference type="Proteomes" id="UP000800041">
    <property type="component" value="Unassembled WGS sequence"/>
</dbReference>
<name>A0A6G1H259_9PEZI</name>
<sequence>MVNRLRQVQHSLPPEMRTESMLHQKLLSAIRDMPEYASIASIGHTALNPLVNGITIALGRGNVPGVRETFFVDRRIRYSDRSSNPERDAFFKRMTARRERKEAIAYMMAQDLSDEKDHASLSEEIDGEMAEYYFESSEEDNDDDTPATETFLTLTAGTITPRLAQEYLQELADNTVKHVITGYDTTFPTSQGLHQVPTPSDRP</sequence>
<organism evidence="1 2">
    <name type="scientific">Aulographum hederae CBS 113979</name>
    <dbReference type="NCBI Taxonomy" id="1176131"/>
    <lineage>
        <taxon>Eukaryota</taxon>
        <taxon>Fungi</taxon>
        <taxon>Dikarya</taxon>
        <taxon>Ascomycota</taxon>
        <taxon>Pezizomycotina</taxon>
        <taxon>Dothideomycetes</taxon>
        <taxon>Pleosporomycetidae</taxon>
        <taxon>Aulographales</taxon>
        <taxon>Aulographaceae</taxon>
    </lineage>
</organism>
<keyword evidence="2" id="KW-1185">Reference proteome</keyword>
<accession>A0A6G1H259</accession>
<dbReference type="AlphaFoldDB" id="A0A6G1H259"/>
<evidence type="ECO:0000313" key="1">
    <source>
        <dbReference type="EMBL" id="KAF1987142.1"/>
    </source>
</evidence>